<organism evidence="2 3">
    <name type="scientific">Pseudomonas fluorescens</name>
    <dbReference type="NCBI Taxonomy" id="294"/>
    <lineage>
        <taxon>Bacteria</taxon>
        <taxon>Pseudomonadati</taxon>
        <taxon>Pseudomonadota</taxon>
        <taxon>Gammaproteobacteria</taxon>
        <taxon>Pseudomonadales</taxon>
        <taxon>Pseudomonadaceae</taxon>
        <taxon>Pseudomonas</taxon>
    </lineage>
</organism>
<evidence type="ECO:0000313" key="2">
    <source>
        <dbReference type="EMBL" id="KIQ58515.1"/>
    </source>
</evidence>
<dbReference type="OrthoDB" id="9799053at2"/>
<dbReference type="PANTHER" id="PTHR40943">
    <property type="entry name" value="CYTOPLASMIC PROTEIN-RELATED"/>
    <property type="match status" value="1"/>
</dbReference>
<dbReference type="CDD" id="cd02227">
    <property type="entry name" value="cupin_TM1112-like"/>
    <property type="match status" value="1"/>
</dbReference>
<dbReference type="Gene3D" id="2.60.120.10">
    <property type="entry name" value="Jelly Rolls"/>
    <property type="match status" value="1"/>
</dbReference>
<dbReference type="InterPro" id="IPR011051">
    <property type="entry name" value="RmlC_Cupin_sf"/>
</dbReference>
<dbReference type="Proteomes" id="UP000032101">
    <property type="component" value="Unassembled WGS sequence"/>
</dbReference>
<dbReference type="PANTHER" id="PTHR40943:SF1">
    <property type="entry name" value="CYTOPLASMIC PROTEIN"/>
    <property type="match status" value="1"/>
</dbReference>
<evidence type="ECO:0000259" key="1">
    <source>
        <dbReference type="Pfam" id="PF05899"/>
    </source>
</evidence>
<reference evidence="2 3" key="1">
    <citation type="submission" date="2015-01" db="EMBL/GenBank/DDBJ databases">
        <title>Draft Genome Sequence of the Biocontrol and Plant Growth-Promoting Rhizobacteria (PGPR) Pseudomonas fluorescens UM270.</title>
        <authorList>
            <person name="Hernandez-Salmeron J.E."/>
            <person name="Santoyo G."/>
            <person name="Moreno-Hagelsieb G."/>
            <person name="Hernandez-Leon R."/>
        </authorList>
    </citation>
    <scope>NUCLEOTIDE SEQUENCE [LARGE SCALE GENOMIC DNA]</scope>
    <source>
        <strain evidence="2 3">UM270</strain>
    </source>
</reference>
<evidence type="ECO:0000313" key="3">
    <source>
        <dbReference type="Proteomes" id="UP000032101"/>
    </source>
</evidence>
<protein>
    <submittedName>
        <fullName evidence="2">Cupin</fullName>
    </submittedName>
</protein>
<comment type="caution">
    <text evidence="2">The sequence shown here is derived from an EMBL/GenBank/DDBJ whole genome shotgun (WGS) entry which is preliminary data.</text>
</comment>
<dbReference type="InterPro" id="IPR008579">
    <property type="entry name" value="UGlyAH_Cupin_dom"/>
</dbReference>
<gene>
    <name evidence="2" type="ORF">RL74_15405</name>
</gene>
<dbReference type="PATRIC" id="fig|294.124.peg.3172"/>
<dbReference type="EMBL" id="JXNZ01000137">
    <property type="protein sequence ID" value="KIQ58515.1"/>
    <property type="molecule type" value="Genomic_DNA"/>
</dbReference>
<accession>A0A0D0MSP1</accession>
<proteinExistence type="predicted"/>
<dbReference type="InterPro" id="IPR014710">
    <property type="entry name" value="RmlC-like_jellyroll"/>
</dbReference>
<dbReference type="SUPFAM" id="SSF51182">
    <property type="entry name" value="RmlC-like cupins"/>
    <property type="match status" value="1"/>
</dbReference>
<feature type="domain" description="(S)-ureidoglycine aminohydrolase cupin" evidence="1">
    <location>
        <begin position="48"/>
        <end position="112"/>
    </location>
</feature>
<dbReference type="AlphaFoldDB" id="A0A0D0MSP1"/>
<dbReference type="Pfam" id="PF05899">
    <property type="entry name" value="Cupin_3"/>
    <property type="match status" value="1"/>
</dbReference>
<name>A0A0D0MSP1_PSEFL</name>
<sequence length="119" mass="13573">MNKKLTVFRELDIQPVRDLPFFEEVLEGTPHTLTSKYYHDEQQGRISGEWEASTGAWRIDYKVWEFCHVLSGRCVIELEGCAPLTLAAGDTFIIEPGAKGTWTVLEDMKKNFVILLPAQ</sequence>
<dbReference type="RefSeq" id="WP_042730651.1">
    <property type="nucleotide sequence ID" value="NZ_JXNZ01000137.1"/>
</dbReference>